<reference evidence="8" key="1">
    <citation type="submission" date="2021-12" db="EMBL/GenBank/DDBJ databases">
        <authorList>
            <person name="King R."/>
        </authorList>
    </citation>
    <scope>NUCLEOTIDE SEQUENCE</scope>
</reference>
<dbReference type="Gene3D" id="1.10.10.2590">
    <property type="entry name" value="BEN domain"/>
    <property type="match status" value="1"/>
</dbReference>
<keyword evidence="5" id="KW-0539">Nucleus</keyword>
<name>A0A9P0FD74_BRAAE</name>
<organism evidence="8 9">
    <name type="scientific">Brassicogethes aeneus</name>
    <name type="common">Rape pollen beetle</name>
    <name type="synonym">Meligethes aeneus</name>
    <dbReference type="NCBI Taxonomy" id="1431903"/>
    <lineage>
        <taxon>Eukaryota</taxon>
        <taxon>Metazoa</taxon>
        <taxon>Ecdysozoa</taxon>
        <taxon>Arthropoda</taxon>
        <taxon>Hexapoda</taxon>
        <taxon>Insecta</taxon>
        <taxon>Pterygota</taxon>
        <taxon>Neoptera</taxon>
        <taxon>Endopterygota</taxon>
        <taxon>Coleoptera</taxon>
        <taxon>Polyphaga</taxon>
        <taxon>Cucujiformia</taxon>
        <taxon>Nitidulidae</taxon>
        <taxon>Meligethinae</taxon>
        <taxon>Brassicogethes</taxon>
    </lineage>
</organism>
<dbReference type="GO" id="GO:0003714">
    <property type="term" value="F:transcription corepressor activity"/>
    <property type="evidence" value="ECO:0007669"/>
    <property type="project" value="InterPro"/>
</dbReference>
<evidence type="ECO:0000256" key="5">
    <source>
        <dbReference type="ARBA" id="ARBA00023242"/>
    </source>
</evidence>
<proteinExistence type="predicted"/>
<gene>
    <name evidence="8" type="ORF">MELIAE_LOCUS1870</name>
</gene>
<evidence type="ECO:0000256" key="6">
    <source>
        <dbReference type="SAM" id="MobiDB-lite"/>
    </source>
</evidence>
<keyword evidence="9" id="KW-1185">Reference proteome</keyword>
<feature type="region of interest" description="Disordered" evidence="6">
    <location>
        <begin position="112"/>
        <end position="141"/>
    </location>
</feature>
<dbReference type="GO" id="GO:0045666">
    <property type="term" value="P:positive regulation of neuron differentiation"/>
    <property type="evidence" value="ECO:0007669"/>
    <property type="project" value="InterPro"/>
</dbReference>
<dbReference type="SMART" id="SM01025">
    <property type="entry name" value="BEN"/>
    <property type="match status" value="1"/>
</dbReference>
<evidence type="ECO:0000256" key="1">
    <source>
        <dbReference type="ARBA" id="ARBA00004123"/>
    </source>
</evidence>
<sequence length="370" mass="41585">MESNIKKEIGDVDNELPPLNQWMIVYFPGSEPGFEYEVVNQKDVVTDFLETIDSLQKGSSVQINCGGKARVSAIVIAISDDQCYLEANMQKIVDEHSKDAIKNIIGLEQKKSKKRKLNRNSSGSTKSETSSDVSCASASGKDVNDESSIILVYEDASMVGTEVSMSTLNRSRTIILRDQETQTEDRAAEMNRDYLTIKKKYEDMKAEYQKFCNLFREVRTNMNDSLAVFENFDGNGKKPIKPKFCPPDENDVVDKENNKKMVTIGSNGTKVENKIYEAIKWGNHSAATKTLLKTCFTREVLATHSLTGKPSPAFINSNKKTKKRLNPLIVNDIIECIVKKCNVPEPMVRQAITSKCADENKLLRRRESNV</sequence>
<dbReference type="GO" id="GO:0005634">
    <property type="term" value="C:nucleus"/>
    <property type="evidence" value="ECO:0007669"/>
    <property type="project" value="UniProtKB-SubCell"/>
</dbReference>
<feature type="domain" description="BEN" evidence="7">
    <location>
        <begin position="265"/>
        <end position="363"/>
    </location>
</feature>
<dbReference type="EMBL" id="OV121132">
    <property type="protein sequence ID" value="CAH0548001.1"/>
    <property type="molecule type" value="Genomic_DNA"/>
</dbReference>
<accession>A0A9P0FD74</accession>
<feature type="compositionally biased region" description="Low complexity" evidence="6">
    <location>
        <begin position="119"/>
        <end position="134"/>
    </location>
</feature>
<dbReference type="AlphaFoldDB" id="A0A9P0FD74"/>
<evidence type="ECO:0000256" key="2">
    <source>
        <dbReference type="ARBA" id="ARBA00022491"/>
    </source>
</evidence>
<dbReference type="PANTHER" id="PTHR35346:SF1">
    <property type="entry name" value="BEN DOMAIN-CONTAINING PROTEIN 6"/>
    <property type="match status" value="1"/>
</dbReference>
<evidence type="ECO:0000256" key="4">
    <source>
        <dbReference type="ARBA" id="ARBA00023163"/>
    </source>
</evidence>
<dbReference type="InterPro" id="IPR018379">
    <property type="entry name" value="BEN_domain"/>
</dbReference>
<dbReference type="Proteomes" id="UP001154078">
    <property type="component" value="Chromosome 1"/>
</dbReference>
<protein>
    <recommendedName>
        <fullName evidence="7">BEN domain-containing protein</fullName>
    </recommendedName>
</protein>
<keyword evidence="3" id="KW-0805">Transcription regulation</keyword>
<dbReference type="Pfam" id="PF10523">
    <property type="entry name" value="BEN"/>
    <property type="match status" value="1"/>
</dbReference>
<evidence type="ECO:0000313" key="8">
    <source>
        <dbReference type="EMBL" id="CAH0548001.1"/>
    </source>
</evidence>
<evidence type="ECO:0000259" key="7">
    <source>
        <dbReference type="PROSITE" id="PS51457"/>
    </source>
</evidence>
<dbReference type="GO" id="GO:0003677">
    <property type="term" value="F:DNA binding"/>
    <property type="evidence" value="ECO:0007669"/>
    <property type="project" value="InterPro"/>
</dbReference>
<dbReference type="GO" id="GO:0045746">
    <property type="term" value="P:negative regulation of Notch signaling pathway"/>
    <property type="evidence" value="ECO:0007669"/>
    <property type="project" value="InterPro"/>
</dbReference>
<keyword evidence="4" id="KW-0804">Transcription</keyword>
<dbReference type="PANTHER" id="PTHR35346">
    <property type="entry name" value="BEN DOMAIN-CONTAINING PROTEIN 6"/>
    <property type="match status" value="1"/>
</dbReference>
<keyword evidence="2" id="KW-0678">Repressor</keyword>
<dbReference type="PROSITE" id="PS51457">
    <property type="entry name" value="BEN"/>
    <property type="match status" value="1"/>
</dbReference>
<dbReference type="OrthoDB" id="8186171at2759"/>
<dbReference type="InterPro" id="IPR037496">
    <property type="entry name" value="BEND6-like"/>
</dbReference>
<comment type="subcellular location">
    <subcellularLocation>
        <location evidence="1">Nucleus</location>
    </subcellularLocation>
</comment>
<evidence type="ECO:0000313" key="9">
    <source>
        <dbReference type="Proteomes" id="UP001154078"/>
    </source>
</evidence>
<evidence type="ECO:0000256" key="3">
    <source>
        <dbReference type="ARBA" id="ARBA00023015"/>
    </source>
</evidence>